<dbReference type="OrthoDB" id="47059at2759"/>
<proteinExistence type="predicted"/>
<evidence type="ECO:0000313" key="2">
    <source>
        <dbReference type="Proteomes" id="UP000024635"/>
    </source>
</evidence>
<evidence type="ECO:0000313" key="1">
    <source>
        <dbReference type="EMBL" id="EYC01931.1"/>
    </source>
</evidence>
<gene>
    <name evidence="1" type="primary">Acey_s0103.g3547</name>
    <name evidence="1" type="ORF">Y032_0103g3547</name>
</gene>
<dbReference type="AlphaFoldDB" id="A0A016TGV6"/>
<name>A0A016TGV6_9BILA</name>
<accession>A0A016TGV6</accession>
<reference evidence="2" key="1">
    <citation type="journal article" date="2015" name="Nat. Genet.">
        <title>The genome and transcriptome of the zoonotic hookworm Ancylostoma ceylanicum identify infection-specific gene families.</title>
        <authorList>
            <person name="Schwarz E.M."/>
            <person name="Hu Y."/>
            <person name="Antoshechkin I."/>
            <person name="Miller M.M."/>
            <person name="Sternberg P.W."/>
            <person name="Aroian R.V."/>
        </authorList>
    </citation>
    <scope>NUCLEOTIDE SEQUENCE</scope>
    <source>
        <strain evidence="2">HY135</strain>
    </source>
</reference>
<organism evidence="1 2">
    <name type="scientific">Ancylostoma ceylanicum</name>
    <dbReference type="NCBI Taxonomy" id="53326"/>
    <lineage>
        <taxon>Eukaryota</taxon>
        <taxon>Metazoa</taxon>
        <taxon>Ecdysozoa</taxon>
        <taxon>Nematoda</taxon>
        <taxon>Chromadorea</taxon>
        <taxon>Rhabditida</taxon>
        <taxon>Rhabditina</taxon>
        <taxon>Rhabditomorpha</taxon>
        <taxon>Strongyloidea</taxon>
        <taxon>Ancylostomatidae</taxon>
        <taxon>Ancylostomatinae</taxon>
        <taxon>Ancylostoma</taxon>
    </lineage>
</organism>
<sequence length="72" mass="7634">MISRISALNSNYLASPVLIKLCLGWDCVIRDGAGRLSDTLSSSLLTSSPISTVASSGYVSRSGCNNKPKWLT</sequence>
<comment type="caution">
    <text evidence="1">The sequence shown here is derived from an EMBL/GenBank/DDBJ whole genome shotgun (WGS) entry which is preliminary data.</text>
</comment>
<protein>
    <submittedName>
        <fullName evidence="1">Uncharacterized protein</fullName>
    </submittedName>
</protein>
<dbReference type="EMBL" id="JARK01001439">
    <property type="protein sequence ID" value="EYC01931.1"/>
    <property type="molecule type" value="Genomic_DNA"/>
</dbReference>
<keyword evidence="2" id="KW-1185">Reference proteome</keyword>
<dbReference type="Proteomes" id="UP000024635">
    <property type="component" value="Unassembled WGS sequence"/>
</dbReference>